<feature type="transmembrane region" description="Helical" evidence="2">
    <location>
        <begin position="977"/>
        <end position="1003"/>
    </location>
</feature>
<evidence type="ECO:0000313" key="4">
    <source>
        <dbReference type="Proteomes" id="UP001595528"/>
    </source>
</evidence>
<feature type="transmembrane region" description="Helical" evidence="2">
    <location>
        <begin position="333"/>
        <end position="352"/>
    </location>
</feature>
<dbReference type="SUPFAM" id="SSF82714">
    <property type="entry name" value="Multidrug efflux transporter AcrB TolC docking domain, DN and DC subdomains"/>
    <property type="match status" value="2"/>
</dbReference>
<dbReference type="InterPro" id="IPR001036">
    <property type="entry name" value="Acrflvin-R"/>
</dbReference>
<feature type="transmembrane region" description="Helical" evidence="2">
    <location>
        <begin position="525"/>
        <end position="543"/>
    </location>
</feature>
<dbReference type="PANTHER" id="PTHR32063">
    <property type="match status" value="1"/>
</dbReference>
<dbReference type="EMBL" id="JBHRTR010000028">
    <property type="protein sequence ID" value="MFC3228737.1"/>
    <property type="molecule type" value="Genomic_DNA"/>
</dbReference>
<dbReference type="Pfam" id="PF00873">
    <property type="entry name" value="ACR_tran"/>
    <property type="match status" value="1"/>
</dbReference>
<reference evidence="4" key="1">
    <citation type="journal article" date="2019" name="Int. J. Syst. Evol. Microbiol.">
        <title>The Global Catalogue of Microorganisms (GCM) 10K type strain sequencing project: providing services to taxonomists for standard genome sequencing and annotation.</title>
        <authorList>
            <consortium name="The Broad Institute Genomics Platform"/>
            <consortium name="The Broad Institute Genome Sequencing Center for Infectious Disease"/>
            <person name="Wu L."/>
            <person name="Ma J."/>
        </authorList>
    </citation>
    <scope>NUCLEOTIDE SEQUENCE [LARGE SCALE GENOMIC DNA]</scope>
    <source>
        <strain evidence="4">KCTC 42964</strain>
    </source>
</reference>
<feature type="transmembrane region" description="Helical" evidence="2">
    <location>
        <begin position="12"/>
        <end position="34"/>
    </location>
</feature>
<dbReference type="Gene3D" id="1.20.1640.10">
    <property type="entry name" value="Multidrug efflux transporter AcrB transmembrane domain"/>
    <property type="match status" value="2"/>
</dbReference>
<feature type="region of interest" description="Disordered" evidence="1">
    <location>
        <begin position="1011"/>
        <end position="1058"/>
    </location>
</feature>
<dbReference type="SUPFAM" id="SSF82693">
    <property type="entry name" value="Multidrug efflux transporter AcrB pore domain, PN1, PN2, PC1 and PC2 subdomains"/>
    <property type="match status" value="4"/>
</dbReference>
<comment type="caution">
    <text evidence="3">The sequence shown here is derived from an EMBL/GenBank/DDBJ whole genome shotgun (WGS) entry which is preliminary data.</text>
</comment>
<feature type="transmembrane region" description="Helical" evidence="2">
    <location>
        <begin position="847"/>
        <end position="866"/>
    </location>
</feature>
<organism evidence="3 4">
    <name type="scientific">Marinibaculum pumilum</name>
    <dbReference type="NCBI Taxonomy" id="1766165"/>
    <lineage>
        <taxon>Bacteria</taxon>
        <taxon>Pseudomonadati</taxon>
        <taxon>Pseudomonadota</taxon>
        <taxon>Alphaproteobacteria</taxon>
        <taxon>Rhodospirillales</taxon>
        <taxon>Rhodospirillaceae</taxon>
        <taxon>Marinibaculum</taxon>
    </lineage>
</organism>
<feature type="transmembrane region" description="Helical" evidence="2">
    <location>
        <begin position="422"/>
        <end position="446"/>
    </location>
</feature>
<evidence type="ECO:0000256" key="2">
    <source>
        <dbReference type="SAM" id="Phobius"/>
    </source>
</evidence>
<dbReference type="Proteomes" id="UP001595528">
    <property type="component" value="Unassembled WGS sequence"/>
</dbReference>
<feature type="transmembrane region" description="Helical" evidence="2">
    <location>
        <begin position="458"/>
        <end position="480"/>
    </location>
</feature>
<dbReference type="Gene3D" id="3.30.70.1440">
    <property type="entry name" value="Multidrug efflux transporter AcrB pore domain"/>
    <property type="match status" value="1"/>
</dbReference>
<dbReference type="Gene3D" id="3.30.70.1320">
    <property type="entry name" value="Multidrug efflux transporter AcrB pore domain like"/>
    <property type="match status" value="1"/>
</dbReference>
<dbReference type="Gene3D" id="3.30.2090.10">
    <property type="entry name" value="Multidrug efflux transporter AcrB TolC docking domain, DN and DC subdomains"/>
    <property type="match status" value="2"/>
</dbReference>
<feature type="compositionally biased region" description="Gly residues" evidence="1">
    <location>
        <begin position="1020"/>
        <end position="1033"/>
    </location>
</feature>
<feature type="transmembrane region" description="Helical" evidence="2">
    <location>
        <begin position="359"/>
        <end position="379"/>
    </location>
</feature>
<evidence type="ECO:0000256" key="1">
    <source>
        <dbReference type="SAM" id="MobiDB-lite"/>
    </source>
</evidence>
<keyword evidence="2" id="KW-0812">Transmembrane</keyword>
<dbReference type="PRINTS" id="PR00702">
    <property type="entry name" value="ACRIFLAVINRP"/>
</dbReference>
<dbReference type="SUPFAM" id="SSF82866">
    <property type="entry name" value="Multidrug efflux transporter AcrB transmembrane domain"/>
    <property type="match status" value="2"/>
</dbReference>
<accession>A0ABV7L377</accession>
<proteinExistence type="predicted"/>
<evidence type="ECO:0000313" key="3">
    <source>
        <dbReference type="EMBL" id="MFC3228737.1"/>
    </source>
</evidence>
<dbReference type="InterPro" id="IPR027463">
    <property type="entry name" value="AcrB_DN_DC_subdom"/>
</dbReference>
<protein>
    <submittedName>
        <fullName evidence="3">Efflux RND transporter permease subunit</fullName>
    </submittedName>
</protein>
<sequence>MSFTEIFIRRPVLATVVSLMIMLMGLQAIFTLPVRQYPAMENTQITVTTSYPGAGAELVQGFITTPIQQAVASASGIDYITSVSQLGLSTITLQMKLGVQSETALADVLAKVQQTLNVLPSDAQQPVIQKAEGGGSAQLYLGFSSKDMTGEQITDYLTRVIQPALQTIDGVASANILGGQTYAMRIWLDPNRMASLGVTPAAVATAVRNNNLLSAPGQVKGNYIQINIEAQTDLRSVEGFEELVVAVKDGTLIRLKDVADIQLDSQSNDSSVIFNGLRATFIGIQNTPEANPLEVIDLVRAELPRLEADLPPSLNMNIAYDATTFIRASIEEVIKTILEAAVIVIIVMFLFLGSFRAVIIPIVTIPLSLVGVCFMMLALGYSLNLLTLLAMVLAIGLVVDDAIVVVENIFRHLEEGLSPLKAAITGAAEIAVPVIVMTITLAAVYAPIGFVGGLTGALFQEFAFTLAGAVIVSGVVALTLSPMMSSLMLNESVVHSRLVNIVNNVFEGLRRFYERRLTGVLKFRPVMLLLTAGVLAMLPYLFLNSLSELAPTEDQGIVFMQMTSPQSANIDYMEAYSGEMEKIFKSVPEADTYFQINGSNGVNQGIAGMLLKPWSERERTQTQIRLAIQPELSEIAGLQIFAFDLPPLPGSGNFGIQFVIQTTSDYNSLYKVMDDLKAEAYKSGLFVFISNDLEINNPQVIVKVDRAKAADIGLDMVDIGGALSTLLGGNYINYFSLEARSYQVIPQVPRVDRLTPEDLTTYYVQAADGSMVPLSTVVSLDYDVIPNARTQFQQLNSATLSGIMMPGRSIGEGLAFLEAKAKEIFPTGFSYNFAGESRQFVQEGSSLTIAFAFALVVIFLVLAAKFESWRDPIIILVTVPLSMLGALLPLFMGAATINIYTQVGMVTLVGLISKHGILMVEFANQLQAEEKLSKHDAVIKAAGIRLRPVLMTTAAMVVGVIPLIIASGAGAKSRHDIGLVIACGMTIGTMFTLFVVPVIYTFLAGDHRHSHDAEEDEAGGHAGNHGQDGGSHGRGPDGGHDGSPSPGHGGHAPQGAGA</sequence>
<dbReference type="PANTHER" id="PTHR32063:SF28">
    <property type="entry name" value="BLR2861 PROTEIN"/>
    <property type="match status" value="1"/>
</dbReference>
<feature type="transmembrane region" description="Helical" evidence="2">
    <location>
        <begin position="873"/>
        <end position="897"/>
    </location>
</feature>
<keyword evidence="2" id="KW-0472">Membrane</keyword>
<feature type="transmembrane region" description="Helical" evidence="2">
    <location>
        <begin position="385"/>
        <end position="410"/>
    </location>
</feature>
<feature type="compositionally biased region" description="Gly residues" evidence="1">
    <location>
        <begin position="1047"/>
        <end position="1058"/>
    </location>
</feature>
<keyword evidence="4" id="KW-1185">Reference proteome</keyword>
<dbReference type="RefSeq" id="WP_379902142.1">
    <property type="nucleotide sequence ID" value="NZ_JBHRTR010000028.1"/>
</dbReference>
<keyword evidence="2" id="KW-1133">Transmembrane helix</keyword>
<name>A0ABV7L377_9PROT</name>
<gene>
    <name evidence="3" type="ORF">ACFOGJ_15945</name>
</gene>
<dbReference type="Gene3D" id="3.30.70.1430">
    <property type="entry name" value="Multidrug efflux transporter AcrB pore domain"/>
    <property type="match status" value="2"/>
</dbReference>
<feature type="transmembrane region" description="Helical" evidence="2">
    <location>
        <begin position="944"/>
        <end position="965"/>
    </location>
</feature>